<dbReference type="InterPro" id="IPR007221">
    <property type="entry name" value="MreC"/>
</dbReference>
<dbReference type="Gene3D" id="2.40.10.350">
    <property type="entry name" value="Rod shape-determining protein MreC, domain 2"/>
    <property type="match status" value="1"/>
</dbReference>
<keyword evidence="3 5" id="KW-0133">Cell shape</keyword>
<proteinExistence type="inferred from homology"/>
<evidence type="ECO:0000259" key="6">
    <source>
        <dbReference type="Pfam" id="PF04085"/>
    </source>
</evidence>
<dbReference type="AlphaFoldDB" id="A0A9Q5JI62"/>
<dbReference type="Gene3D" id="2.40.10.340">
    <property type="entry name" value="Rod shape-determining protein MreC, domain 1"/>
    <property type="match status" value="1"/>
</dbReference>
<protein>
    <recommendedName>
        <fullName evidence="2 5">Cell shape-determining protein MreC</fullName>
    </recommendedName>
    <alternativeName>
        <fullName evidence="4 5">Cell shape protein MreC</fullName>
    </alternativeName>
</protein>
<evidence type="ECO:0000256" key="5">
    <source>
        <dbReference type="PIRNR" id="PIRNR038471"/>
    </source>
</evidence>
<organism evidence="7 8">
    <name type="scientific">Floricoccus penangensis</name>
    <dbReference type="NCBI Taxonomy" id="1859475"/>
    <lineage>
        <taxon>Bacteria</taxon>
        <taxon>Bacillati</taxon>
        <taxon>Bacillota</taxon>
        <taxon>Bacilli</taxon>
        <taxon>Lactobacillales</taxon>
        <taxon>Streptococcaceae</taxon>
        <taxon>Floricoccus</taxon>
    </lineage>
</organism>
<dbReference type="Proteomes" id="UP000177273">
    <property type="component" value="Unassembled WGS sequence"/>
</dbReference>
<dbReference type="RefSeq" id="WP_070787264.1">
    <property type="nucleotide sequence ID" value="NZ_MKIQ01000004.1"/>
</dbReference>
<dbReference type="NCBIfam" id="TIGR00219">
    <property type="entry name" value="mreC"/>
    <property type="match status" value="1"/>
</dbReference>
<dbReference type="PIRSF" id="PIRSF038471">
    <property type="entry name" value="MreC"/>
    <property type="match status" value="1"/>
</dbReference>
<sequence length="293" mass="31872">MKKLNVSKLIIISLLIIILAMGSIIISAKGFKNGESPSKMTQVVNDTTGGADKLLSSPGKFLRDKYTQIQTLLNTYDENKSLKKEIYELSERATNNEGLQAENKSLREALDLENTLVGYKKITANVISRNPSSWEDIVIIDAGSDEGIKSNMIVMAGKGIIGRVSQVNKKSSKISLLVGQHGLEDKIPVRIGTTDNPSYGLLSSYDSDKDAFVITQITSKNEIKKDDLVVTSGLGGDSPQDLPVGKVIDKKNGSGSMTQEIYVAASGNFYDLRTVTVVDRIDGEHKEEETANE</sequence>
<dbReference type="PANTHER" id="PTHR34138:SF1">
    <property type="entry name" value="CELL SHAPE-DETERMINING PROTEIN MREC"/>
    <property type="match status" value="1"/>
</dbReference>
<dbReference type="GO" id="GO:0005886">
    <property type="term" value="C:plasma membrane"/>
    <property type="evidence" value="ECO:0007669"/>
    <property type="project" value="TreeGrafter"/>
</dbReference>
<comment type="similarity">
    <text evidence="1 5">Belongs to the MreC family.</text>
</comment>
<dbReference type="OrthoDB" id="9792313at2"/>
<evidence type="ECO:0000313" key="8">
    <source>
        <dbReference type="Proteomes" id="UP000177273"/>
    </source>
</evidence>
<gene>
    <name evidence="7" type="ORF">BG262_09180</name>
</gene>
<dbReference type="InterPro" id="IPR042177">
    <property type="entry name" value="Cell/Rod_1"/>
</dbReference>
<evidence type="ECO:0000256" key="4">
    <source>
        <dbReference type="ARBA" id="ARBA00032089"/>
    </source>
</evidence>
<accession>A0A9Q5JI62</accession>
<keyword evidence="8" id="KW-1185">Reference proteome</keyword>
<evidence type="ECO:0000256" key="1">
    <source>
        <dbReference type="ARBA" id="ARBA00009369"/>
    </source>
</evidence>
<dbReference type="GO" id="GO:0008360">
    <property type="term" value="P:regulation of cell shape"/>
    <property type="evidence" value="ECO:0007669"/>
    <property type="project" value="UniProtKB-KW"/>
</dbReference>
<name>A0A9Q5JI62_9LACT</name>
<feature type="domain" description="Rod shape-determining protein MreC beta-barrel core" evidence="6">
    <location>
        <begin position="126"/>
        <end position="278"/>
    </location>
</feature>
<evidence type="ECO:0000313" key="7">
    <source>
        <dbReference type="EMBL" id="OFI47621.1"/>
    </source>
</evidence>
<comment type="function">
    <text evidence="5">Involved in formation and maintenance of cell shape.</text>
</comment>
<evidence type="ECO:0000256" key="2">
    <source>
        <dbReference type="ARBA" id="ARBA00013855"/>
    </source>
</evidence>
<dbReference type="InterPro" id="IPR055342">
    <property type="entry name" value="MreC_beta-barrel_core"/>
</dbReference>
<dbReference type="Pfam" id="PF04085">
    <property type="entry name" value="MreC"/>
    <property type="match status" value="1"/>
</dbReference>
<dbReference type="PANTHER" id="PTHR34138">
    <property type="entry name" value="CELL SHAPE-DETERMINING PROTEIN MREC"/>
    <property type="match status" value="1"/>
</dbReference>
<dbReference type="InterPro" id="IPR042175">
    <property type="entry name" value="Cell/Rod_MreC_2"/>
</dbReference>
<evidence type="ECO:0000256" key="3">
    <source>
        <dbReference type="ARBA" id="ARBA00022960"/>
    </source>
</evidence>
<reference evidence="8" key="1">
    <citation type="submission" date="2016-09" db="EMBL/GenBank/DDBJ databases">
        <title>Draft genome sequence of a novel species of the family Streptococcaceae isolated from flowers.</title>
        <authorList>
            <person name="Chuah L.-O."/>
            <person name="Yap K.-P."/>
            <person name="Thong K.L."/>
            <person name="Liong M.T."/>
            <person name="Ahmad R."/>
            <person name="Rusul G."/>
        </authorList>
    </citation>
    <scope>NUCLEOTIDE SEQUENCE [LARGE SCALE GENOMIC DNA]</scope>
    <source>
        <strain evidence="8">HibF3</strain>
    </source>
</reference>
<dbReference type="EMBL" id="MKIQ01000004">
    <property type="protein sequence ID" value="OFI47621.1"/>
    <property type="molecule type" value="Genomic_DNA"/>
</dbReference>
<comment type="caution">
    <text evidence="7">The sequence shown here is derived from an EMBL/GenBank/DDBJ whole genome shotgun (WGS) entry which is preliminary data.</text>
</comment>